<dbReference type="EMBL" id="UINC01119328">
    <property type="protein sequence ID" value="SVC93070.1"/>
    <property type="molecule type" value="Genomic_DNA"/>
</dbReference>
<accession>A0A382R718</accession>
<sequence>KIEMGTMIPILCNTVTQLNDYALEIGVNQETIQERYDRFNRIKDNMFREFGEKYPEGTLFRPTKEENESWRQYAKNELGVESDYLYDMIHGKYRFKGRGLPRTEEE</sequence>
<name>A0A382R718_9ZZZZ</name>
<gene>
    <name evidence="1" type="ORF">METZ01_LOCUS345924</name>
</gene>
<protein>
    <submittedName>
        <fullName evidence="1">Uncharacterized protein</fullName>
    </submittedName>
</protein>
<reference evidence="1" key="1">
    <citation type="submission" date="2018-05" db="EMBL/GenBank/DDBJ databases">
        <authorList>
            <person name="Lanie J.A."/>
            <person name="Ng W.-L."/>
            <person name="Kazmierczak K.M."/>
            <person name="Andrzejewski T.M."/>
            <person name="Davidsen T.M."/>
            <person name="Wayne K.J."/>
            <person name="Tettelin H."/>
            <person name="Glass J.I."/>
            <person name="Rusch D."/>
            <person name="Podicherti R."/>
            <person name="Tsui H.-C.T."/>
            <person name="Winkler M.E."/>
        </authorList>
    </citation>
    <scope>NUCLEOTIDE SEQUENCE</scope>
</reference>
<organism evidence="1">
    <name type="scientific">marine metagenome</name>
    <dbReference type="NCBI Taxonomy" id="408172"/>
    <lineage>
        <taxon>unclassified sequences</taxon>
        <taxon>metagenomes</taxon>
        <taxon>ecological metagenomes</taxon>
    </lineage>
</organism>
<proteinExistence type="predicted"/>
<evidence type="ECO:0000313" key="1">
    <source>
        <dbReference type="EMBL" id="SVC93070.1"/>
    </source>
</evidence>
<feature type="non-terminal residue" evidence="1">
    <location>
        <position position="1"/>
    </location>
</feature>
<dbReference type="AlphaFoldDB" id="A0A382R718"/>